<dbReference type="Gene3D" id="1.25.40.10">
    <property type="entry name" value="Tetratricopeptide repeat domain"/>
    <property type="match status" value="2"/>
</dbReference>
<dbReference type="Proteomes" id="UP000215127">
    <property type="component" value="Chromosome 10"/>
</dbReference>
<dbReference type="GO" id="GO:0031930">
    <property type="term" value="P:mitochondria-nucleus signaling pathway"/>
    <property type="evidence" value="ECO:0007669"/>
    <property type="project" value="TreeGrafter"/>
</dbReference>
<feature type="compositionally biased region" description="Pro residues" evidence="5">
    <location>
        <begin position="85"/>
        <end position="101"/>
    </location>
</feature>
<reference evidence="7 8" key="1">
    <citation type="submission" date="2016-06" db="EMBL/GenBank/DDBJ databases">
        <authorList>
            <person name="Kjaerup R.B."/>
            <person name="Dalgaard T.S."/>
            <person name="Juul-Madsen H.R."/>
        </authorList>
    </citation>
    <scope>NUCLEOTIDE SEQUENCE [LARGE SCALE GENOMIC DNA]</scope>
</reference>
<evidence type="ECO:0000313" key="8">
    <source>
        <dbReference type="Proteomes" id="UP000215127"/>
    </source>
</evidence>
<name>A0A1X7S582_ZYMT9</name>
<accession>A0A1X7S582</accession>
<dbReference type="PANTHER" id="PTHR47936">
    <property type="entry name" value="PPR_LONG DOMAIN-CONTAINING PROTEIN"/>
    <property type="match status" value="1"/>
</dbReference>
<gene>
    <name evidence="7" type="ORF">ZT3D7_G9998</name>
</gene>
<keyword evidence="8" id="KW-1185">Reference proteome</keyword>
<comment type="function">
    <text evidence="3">Regulates mitochondrial small subunit maturation by controlling 15S rRNA 5'-end processing. Localizes to the 5' precursor of the 15S rRNA in a position that is subsequently occupied by mS47 in the mature yeast mtSSU. Uses structure and sequence-specific RNA recognition, binding to a single-stranded region of the precursor and specifically recognizing bases -6 to -1. The exchange of Ccm1 for mS47 is coupled to the irreversible removal of precursor rRNA that is accompanied by conformational changes of the mitoribosomal proteins uS5m and mS26. These conformational changes signal completion of 5'-end rRNA processing through protection of the mature 5'-end of the 15S rRNA and stabilization of mS47. The removal of the 5' precursor together with the dissociation of Ccm1 may be catalyzed by the 5'-3' exoribonuclease Pet127. Involved in the specific removal of group I introns in mitochondrial encoded transcripts.</text>
</comment>
<dbReference type="InterPro" id="IPR057027">
    <property type="entry name" value="TPR_mt"/>
</dbReference>
<evidence type="ECO:0000313" key="7">
    <source>
        <dbReference type="EMBL" id="SMQ54843.1"/>
    </source>
</evidence>
<evidence type="ECO:0000256" key="4">
    <source>
        <dbReference type="ARBA" id="ARBA00044511"/>
    </source>
</evidence>
<organism evidence="7 8">
    <name type="scientific">Zymoseptoria tritici (strain ST99CH_3D7)</name>
    <dbReference type="NCBI Taxonomy" id="1276538"/>
    <lineage>
        <taxon>Eukaryota</taxon>
        <taxon>Fungi</taxon>
        <taxon>Dikarya</taxon>
        <taxon>Ascomycota</taxon>
        <taxon>Pezizomycotina</taxon>
        <taxon>Dothideomycetes</taxon>
        <taxon>Dothideomycetidae</taxon>
        <taxon>Mycosphaerellales</taxon>
        <taxon>Mycosphaerellaceae</taxon>
        <taxon>Zymoseptoria</taxon>
    </lineage>
</organism>
<keyword evidence="2" id="KW-0677">Repeat</keyword>
<evidence type="ECO:0000256" key="5">
    <source>
        <dbReference type="SAM" id="MobiDB-lite"/>
    </source>
</evidence>
<dbReference type="AlphaFoldDB" id="A0A1X7S582"/>
<comment type="similarity">
    <text evidence="1">Belongs to the CCM1 family.</text>
</comment>
<dbReference type="STRING" id="1276538.A0A1X7S582"/>
<protein>
    <recommendedName>
        <fullName evidence="6">Pentatricopeptide repeat-containing protein-mitochondrial domain-containing protein</fullName>
    </recommendedName>
</protein>
<dbReference type="Pfam" id="PF23276">
    <property type="entry name" value="TPR_24"/>
    <property type="match status" value="1"/>
</dbReference>
<feature type="domain" description="Pentatricopeptide repeat-containing protein-mitochondrial" evidence="6">
    <location>
        <begin position="351"/>
        <end position="483"/>
    </location>
</feature>
<evidence type="ECO:0000256" key="1">
    <source>
        <dbReference type="ARBA" id="ARBA00006192"/>
    </source>
</evidence>
<evidence type="ECO:0000259" key="6">
    <source>
        <dbReference type="Pfam" id="PF23276"/>
    </source>
</evidence>
<evidence type="ECO:0000256" key="2">
    <source>
        <dbReference type="ARBA" id="ARBA00022737"/>
    </source>
</evidence>
<dbReference type="InterPro" id="IPR011990">
    <property type="entry name" value="TPR-like_helical_dom_sf"/>
</dbReference>
<evidence type="ECO:0000256" key="3">
    <source>
        <dbReference type="ARBA" id="ARBA00044493"/>
    </source>
</evidence>
<feature type="region of interest" description="Disordered" evidence="5">
    <location>
        <begin position="25"/>
        <end position="127"/>
    </location>
</feature>
<dbReference type="PANTHER" id="PTHR47936:SF1">
    <property type="entry name" value="PENTATRICOPEPTIDE REPEAT-CONTAINING PROTEIN GUN1, CHLOROPLASTIC"/>
    <property type="match status" value="1"/>
</dbReference>
<sequence length="676" mass="75715">MRPTTSAIDPLWQCLCPSWTQSSIPRASRALSRPRRTPQPCPAKTQRALLSSTSRRRNQSHHEPASTLYDNLFRPQGTSSFRPFGEPPAPASLPAPAPVPPSSYSKAPAFQPVRERTKANASSATLPSNLHLEETNVIYTRLQAFATDGQYEETRQVAEYLVRTRREQPNLQLYRALILSNIDSKEGAAWRVSEYLDEMAAEGLQMDVGICHAVLKVVAVHLDHLLREDVLDYMTKRWYNLTVDGAHDVAAGYFREGRFEQALLQMGKMRKDGMPIDRWLWDMSLFTLCDAGEIEEAYRTVRTRWDSPHETRIGTGVWWFLLDKASEARHYDGTSLAWQTHVKPGYMNPSSGMCLNVLATAAHAGDAALATEVFSHLSKRGTAFQPIHYELLISAYLAADPPDVNRALSILTIMPLEKLEPTLAETRSLFSYLKDKPALVGQLFNHLRSLHAQNRKIPIAVLNLLIECYVEQRNLQEALKIYKVIHTFAPIEQGAQKSYANIETFNMLFKACRTTSPPDEKQASFLVSELLALRIVPTALTYDRLILVFVEAAKHALESVPASTSAAVDDDIFAARAATSAAQDRGKELLDWAFRHFLDLQPLGWMPRFGTLELLAVQLAKVGDERCWDVLQLAGDKGSEVEGWQKKGKLARANVERAWEKATAEDEHVAQGSLTG</sequence>
<dbReference type="EMBL" id="LT853701">
    <property type="protein sequence ID" value="SMQ54843.1"/>
    <property type="molecule type" value="Genomic_DNA"/>
</dbReference>
<comment type="subunit">
    <text evidence="4">Binds to mitochondrial small subunit 15S rRNA.</text>
</comment>
<proteinExistence type="inferred from homology"/>